<gene>
    <name evidence="2" type="ORF">ACFSDX_04630</name>
</gene>
<comment type="caution">
    <text evidence="2">The sequence shown here is derived from an EMBL/GenBank/DDBJ whole genome shotgun (WGS) entry which is preliminary data.</text>
</comment>
<dbReference type="RefSeq" id="WP_382312012.1">
    <property type="nucleotide sequence ID" value="NZ_JBHUFD010000001.1"/>
</dbReference>
<feature type="chain" id="PRO_5045536779" description="Lipoprotein" evidence="1">
    <location>
        <begin position="20"/>
        <end position="131"/>
    </location>
</feature>
<dbReference type="PROSITE" id="PS51257">
    <property type="entry name" value="PROKAR_LIPOPROTEIN"/>
    <property type="match status" value="1"/>
</dbReference>
<keyword evidence="3" id="KW-1185">Reference proteome</keyword>
<accession>A0ABW4QQ38</accession>
<protein>
    <recommendedName>
        <fullName evidence="4">Lipoprotein</fullName>
    </recommendedName>
</protein>
<evidence type="ECO:0000313" key="3">
    <source>
        <dbReference type="Proteomes" id="UP001597197"/>
    </source>
</evidence>
<evidence type="ECO:0000313" key="2">
    <source>
        <dbReference type="EMBL" id="MFD1871698.1"/>
    </source>
</evidence>
<keyword evidence="1" id="KW-0732">Signal</keyword>
<evidence type="ECO:0000256" key="1">
    <source>
        <dbReference type="SAM" id="SignalP"/>
    </source>
</evidence>
<dbReference type="Proteomes" id="UP001597197">
    <property type="component" value="Unassembled WGS sequence"/>
</dbReference>
<reference evidence="3" key="1">
    <citation type="journal article" date="2019" name="Int. J. Syst. Evol. Microbiol.">
        <title>The Global Catalogue of Microorganisms (GCM) 10K type strain sequencing project: providing services to taxonomists for standard genome sequencing and annotation.</title>
        <authorList>
            <consortium name="The Broad Institute Genomics Platform"/>
            <consortium name="The Broad Institute Genome Sequencing Center for Infectious Disease"/>
            <person name="Wu L."/>
            <person name="Ma J."/>
        </authorList>
    </citation>
    <scope>NUCLEOTIDE SEQUENCE [LARGE SCALE GENOMIC DNA]</scope>
    <source>
        <strain evidence="3">CGMCC 1.15795</strain>
    </source>
</reference>
<name>A0ABW4QQ38_9BACT</name>
<sequence length="131" mass="13272">MKNLVVLSAIALGASCLTGCLTTQEPTCNSTSFAPIVSAIGPRTVGVNQPAVFAVGYTLGSSCGTLGSVVAVPNGNTVQVGVSGTYSGCACNTTTTVSQTTYEFKATTAGTYRIQFLTGNNTFITDTVVVN</sequence>
<dbReference type="EMBL" id="JBHUFD010000001">
    <property type="protein sequence ID" value="MFD1871698.1"/>
    <property type="molecule type" value="Genomic_DNA"/>
</dbReference>
<organism evidence="2 3">
    <name type="scientific">Hymenobacter bucti</name>
    <dbReference type="NCBI Taxonomy" id="1844114"/>
    <lineage>
        <taxon>Bacteria</taxon>
        <taxon>Pseudomonadati</taxon>
        <taxon>Bacteroidota</taxon>
        <taxon>Cytophagia</taxon>
        <taxon>Cytophagales</taxon>
        <taxon>Hymenobacteraceae</taxon>
        <taxon>Hymenobacter</taxon>
    </lineage>
</organism>
<feature type="signal peptide" evidence="1">
    <location>
        <begin position="1"/>
        <end position="19"/>
    </location>
</feature>
<evidence type="ECO:0008006" key="4">
    <source>
        <dbReference type="Google" id="ProtNLM"/>
    </source>
</evidence>
<proteinExistence type="predicted"/>